<name>A0A9X9A7G7_BACCE</name>
<evidence type="ECO:0000313" key="3">
    <source>
        <dbReference type="Proteomes" id="UP000308444"/>
    </source>
</evidence>
<dbReference type="Pfam" id="PF01514">
    <property type="entry name" value="YscJ_FliF"/>
    <property type="match status" value="1"/>
</dbReference>
<comment type="caution">
    <text evidence="2">The sequence shown here is derived from an EMBL/GenBank/DDBJ whole genome shotgun (WGS) entry which is preliminary data.</text>
</comment>
<dbReference type="EMBL" id="SZOH01001640">
    <property type="protein sequence ID" value="TKJ00244.1"/>
    <property type="molecule type" value="Genomic_DNA"/>
</dbReference>
<dbReference type="Proteomes" id="UP000308444">
    <property type="component" value="Unassembled WGS sequence"/>
</dbReference>
<feature type="domain" description="Flagellar M-ring N-terminal" evidence="1">
    <location>
        <begin position="39"/>
        <end position="87"/>
    </location>
</feature>
<evidence type="ECO:0000313" key="2">
    <source>
        <dbReference type="EMBL" id="TKJ00244.1"/>
    </source>
</evidence>
<sequence length="89" mass="10036">MEKMKNVIQSLKTWHKLVIGAALLAIVTGALLYFTLPDKYVVVYQNLNDADKQEITAELSKLGVDYQLAADGSIRVQKNDAPWVRKEMN</sequence>
<gene>
    <name evidence="2" type="ORF">FC695_22120</name>
</gene>
<dbReference type="PANTHER" id="PTHR30046">
    <property type="entry name" value="FLAGELLAR M-RING PROTEIN"/>
    <property type="match status" value="1"/>
</dbReference>
<keyword evidence="2" id="KW-0969">Cilium</keyword>
<reference evidence="2 3" key="1">
    <citation type="journal article" date="2019" name="Environ. Microbiol.">
        <title>An active ?-lactamase is a part of an orchestrated cell wall stress resistance network of Bacillus subtilis and related rhizosphere species.</title>
        <authorList>
            <person name="Bucher T."/>
            <person name="Keren-Paz A."/>
            <person name="Hausser J."/>
            <person name="Olender T."/>
            <person name="Cytryn E."/>
            <person name="Kolodkin-Gal I."/>
        </authorList>
    </citation>
    <scope>NUCLEOTIDE SEQUENCE [LARGE SCALE GENOMIC DNA]</scope>
    <source>
        <strain evidence="2 3">I32</strain>
    </source>
</reference>
<evidence type="ECO:0000259" key="1">
    <source>
        <dbReference type="Pfam" id="PF01514"/>
    </source>
</evidence>
<dbReference type="PANTHER" id="PTHR30046:SF0">
    <property type="entry name" value="FLAGELLAR M-RING PROTEIN"/>
    <property type="match status" value="1"/>
</dbReference>
<dbReference type="AlphaFoldDB" id="A0A9X9A7G7"/>
<organism evidence="2 3">
    <name type="scientific">Bacillus cereus</name>
    <dbReference type="NCBI Taxonomy" id="1396"/>
    <lineage>
        <taxon>Bacteria</taxon>
        <taxon>Bacillati</taxon>
        <taxon>Bacillota</taxon>
        <taxon>Bacilli</taxon>
        <taxon>Bacillales</taxon>
        <taxon>Bacillaceae</taxon>
        <taxon>Bacillus</taxon>
        <taxon>Bacillus cereus group</taxon>
    </lineage>
</organism>
<keyword evidence="2" id="KW-0282">Flagellum</keyword>
<dbReference type="InterPro" id="IPR006182">
    <property type="entry name" value="FliF_N_dom"/>
</dbReference>
<protein>
    <submittedName>
        <fullName evidence="2">Flagellar basal body M-ring protein FliF</fullName>
    </submittedName>
</protein>
<feature type="non-terminal residue" evidence="2">
    <location>
        <position position="89"/>
    </location>
</feature>
<dbReference type="InterPro" id="IPR043427">
    <property type="entry name" value="YscJ/FliF"/>
</dbReference>
<accession>A0A9X9A7G7</accession>
<keyword evidence="2" id="KW-0966">Cell projection</keyword>
<proteinExistence type="predicted"/>